<reference evidence="3" key="1">
    <citation type="submission" date="2022-11" db="UniProtKB">
        <authorList>
            <consortium name="WormBaseParasite"/>
        </authorList>
    </citation>
    <scope>IDENTIFICATION</scope>
</reference>
<dbReference type="WBParaSite" id="nRc.2.0.1.t30920-RA">
    <property type="protein sequence ID" value="nRc.2.0.1.t30920-RA"/>
    <property type="gene ID" value="nRc.2.0.1.g30920"/>
</dbReference>
<accession>A0A915JWX1</accession>
<evidence type="ECO:0000313" key="3">
    <source>
        <dbReference type="WBParaSite" id="nRc.2.0.1.t30920-RA"/>
    </source>
</evidence>
<dbReference type="Proteomes" id="UP000887565">
    <property type="component" value="Unplaced"/>
</dbReference>
<dbReference type="AlphaFoldDB" id="A0A915JWX1"/>
<evidence type="ECO:0000313" key="2">
    <source>
        <dbReference type="Proteomes" id="UP000887565"/>
    </source>
</evidence>
<organism evidence="2 3">
    <name type="scientific">Romanomermis culicivorax</name>
    <name type="common">Nematode worm</name>
    <dbReference type="NCBI Taxonomy" id="13658"/>
    <lineage>
        <taxon>Eukaryota</taxon>
        <taxon>Metazoa</taxon>
        <taxon>Ecdysozoa</taxon>
        <taxon>Nematoda</taxon>
        <taxon>Enoplea</taxon>
        <taxon>Dorylaimia</taxon>
        <taxon>Mermithida</taxon>
        <taxon>Mermithoidea</taxon>
        <taxon>Mermithidae</taxon>
        <taxon>Romanomermis</taxon>
    </lineage>
</organism>
<feature type="compositionally biased region" description="Basic and acidic residues" evidence="1">
    <location>
        <begin position="1"/>
        <end position="14"/>
    </location>
</feature>
<keyword evidence="2" id="KW-1185">Reference proteome</keyword>
<sequence length="160" mass="18486">MVLDEVQMKEKTQDEDVSDLESNDKEGQVIRIMEMDEETFIWTKSGTYIPPNTTTFVQAVVWPQKDWTKGPIVVKEMGKDTLFNIEASILDAKNNEFRILLINDTINRDFGSKNMSWERCWLGKAKYHPPALAIGKNTAKNSPKLESRMLVLVWQSIDYK</sequence>
<name>A0A915JWX1_ROMCU</name>
<protein>
    <submittedName>
        <fullName evidence="3">Uncharacterized protein</fullName>
    </submittedName>
</protein>
<proteinExistence type="predicted"/>
<evidence type="ECO:0000256" key="1">
    <source>
        <dbReference type="SAM" id="MobiDB-lite"/>
    </source>
</evidence>
<feature type="region of interest" description="Disordered" evidence="1">
    <location>
        <begin position="1"/>
        <end position="23"/>
    </location>
</feature>